<dbReference type="PANTHER" id="PTHR16469:SF51">
    <property type="entry name" value="TRANSCRIPTION FACTOR TAU 55 KDA SUBUNIT"/>
    <property type="match status" value="1"/>
</dbReference>
<dbReference type="Gene3D" id="3.40.50.1240">
    <property type="entry name" value="Phosphoglycerate mutase-like"/>
    <property type="match status" value="2"/>
</dbReference>
<dbReference type="PANTHER" id="PTHR16469">
    <property type="entry name" value="UBIQUITIN-ASSOCIATED AND SH3 DOMAIN-CONTAINING BA-RELATED"/>
    <property type="match status" value="1"/>
</dbReference>
<comment type="caution">
    <text evidence="2">The sequence shown here is derived from an EMBL/GenBank/DDBJ whole genome shotgun (WGS) entry which is preliminary data.</text>
</comment>
<evidence type="ECO:0000313" key="2">
    <source>
        <dbReference type="EMBL" id="KAJ3569396.1"/>
    </source>
</evidence>
<organism evidence="2 3">
    <name type="scientific">Xylaria arbuscula</name>
    <dbReference type="NCBI Taxonomy" id="114810"/>
    <lineage>
        <taxon>Eukaryota</taxon>
        <taxon>Fungi</taxon>
        <taxon>Dikarya</taxon>
        <taxon>Ascomycota</taxon>
        <taxon>Pezizomycotina</taxon>
        <taxon>Sordariomycetes</taxon>
        <taxon>Xylariomycetidae</taxon>
        <taxon>Xylariales</taxon>
        <taxon>Xylariaceae</taxon>
        <taxon>Xylaria</taxon>
    </lineage>
</organism>
<gene>
    <name evidence="2" type="ORF">NPX13_g6100</name>
</gene>
<sequence>MWSDTGSSWSVDHVTGDYTAHIRSPTGLPTDPALTSHGVEQADELAGHLLDLHPPIDQVYSSPYYRCLQTISPYVSRRNARRNKEPAHDDGTPFSRLSTRVDAGLGEWYGQAHFEHPASAPLSKLSSLFADLDVDYVSSPAPRRCGSVPDDTTVEDFRAFTCGLSKYRRQTTDQISQLSLGSREPVSPDDKKPYQGTGFELSTRWVCEANSDCSFLGGGEERGWRFSGDESFIELGQEGLQTSTLETHSGTGFKQGEDTSSCGSRADISKL</sequence>
<feature type="compositionally biased region" description="Polar residues" evidence="1">
    <location>
        <begin position="239"/>
        <end position="263"/>
    </location>
</feature>
<dbReference type="SUPFAM" id="SSF53254">
    <property type="entry name" value="Phosphoglycerate mutase-like"/>
    <property type="match status" value="1"/>
</dbReference>
<dbReference type="CDD" id="cd07067">
    <property type="entry name" value="HP_PGM_like"/>
    <property type="match status" value="1"/>
</dbReference>
<dbReference type="AlphaFoldDB" id="A0A9W8NCV6"/>
<dbReference type="Proteomes" id="UP001148614">
    <property type="component" value="Unassembled WGS sequence"/>
</dbReference>
<name>A0A9W8NCV6_9PEZI</name>
<evidence type="ECO:0000256" key="1">
    <source>
        <dbReference type="SAM" id="MobiDB-lite"/>
    </source>
</evidence>
<dbReference type="Pfam" id="PF00300">
    <property type="entry name" value="His_Phos_1"/>
    <property type="match status" value="1"/>
</dbReference>
<reference evidence="2" key="1">
    <citation type="submission" date="2022-07" db="EMBL/GenBank/DDBJ databases">
        <title>Genome Sequence of Xylaria arbuscula.</title>
        <authorList>
            <person name="Buettner E."/>
        </authorList>
    </citation>
    <scope>NUCLEOTIDE SEQUENCE</scope>
    <source>
        <strain evidence="2">VT107</strain>
    </source>
</reference>
<proteinExistence type="predicted"/>
<dbReference type="InterPro" id="IPR051710">
    <property type="entry name" value="Phosphatase_SH3-domain"/>
</dbReference>
<dbReference type="VEuPathDB" id="FungiDB:F4678DRAFT_431479"/>
<evidence type="ECO:0000313" key="3">
    <source>
        <dbReference type="Proteomes" id="UP001148614"/>
    </source>
</evidence>
<protein>
    <submittedName>
        <fullName evidence="2">Uncharacterized protein</fullName>
    </submittedName>
</protein>
<dbReference type="EMBL" id="JANPWZ010001039">
    <property type="protein sequence ID" value="KAJ3569396.1"/>
    <property type="molecule type" value="Genomic_DNA"/>
</dbReference>
<dbReference type="InterPro" id="IPR013078">
    <property type="entry name" value="His_Pase_superF_clade-1"/>
</dbReference>
<dbReference type="InterPro" id="IPR029033">
    <property type="entry name" value="His_PPase_superfam"/>
</dbReference>
<feature type="region of interest" description="Disordered" evidence="1">
    <location>
        <begin position="238"/>
        <end position="271"/>
    </location>
</feature>
<feature type="region of interest" description="Disordered" evidence="1">
    <location>
        <begin position="173"/>
        <end position="194"/>
    </location>
</feature>
<keyword evidence="3" id="KW-1185">Reference proteome</keyword>
<accession>A0A9W8NCV6</accession>